<dbReference type="eggNOG" id="COG0176">
    <property type="taxonomic scope" value="Bacteria"/>
</dbReference>
<dbReference type="UniPathway" id="UPA00115">
    <property type="reaction ID" value="UER00414"/>
</dbReference>
<sequence>MQEFSLWCDFIERDFLENDFLKLISKGAICGATSNPSLFFQAITKSAFYRDEITKLKGKKAKEIYETLALKDILQASNALMPLYEKDPKNGYISLEIDPFLEDNASQSIDEAKRLFKALNRPNVMIKVPASESSFEVIESLAKALIPINVTLVFSPKMAQQIAQLLARVAQKRAVISVFVSRFDKEIDSLVSQNLQAKSGIINATECYYEIEKHANHLTSTLFASTGVKSSSLAKDYYIKALCFKNSINTAPLDALNAYLLNPNTEYQTPLSMTEIEAFKKELKKQNLDLENVAQKLLNEGLVAFKQSFEKLLSSF</sequence>
<dbReference type="GO" id="GO:0006098">
    <property type="term" value="P:pentose-phosphate shunt"/>
    <property type="evidence" value="ECO:0007669"/>
    <property type="project" value="UniProtKB-UniRule"/>
</dbReference>
<feature type="active site" description="Schiff-base intermediate with substrate" evidence="11">
    <location>
        <position position="127"/>
    </location>
</feature>
<dbReference type="PROSITE" id="PS01054">
    <property type="entry name" value="TRANSALDOLASE_1"/>
    <property type="match status" value="1"/>
</dbReference>
<dbReference type="GO" id="GO:0004801">
    <property type="term" value="F:transaldolase activity"/>
    <property type="evidence" value="ECO:0007669"/>
    <property type="project" value="UniProtKB-UniRule"/>
</dbReference>
<reference evidence="13" key="1">
    <citation type="submission" date="2012-04" db="EMBL/GenBank/DDBJ databases">
        <title>Complete genome sequence of Helicobacter cetorum strain MIT 00-7128.</title>
        <authorList>
            <person name="Kersulyte D."/>
            <person name="Berg D.E."/>
        </authorList>
    </citation>
    <scope>NUCLEOTIDE SEQUENCE [LARGE SCALE GENOMIC DNA]</scope>
    <source>
        <strain evidence="13">MIT 00-7128</strain>
    </source>
</reference>
<evidence type="ECO:0000256" key="1">
    <source>
        <dbReference type="ARBA" id="ARBA00003518"/>
    </source>
</evidence>
<accession>I0EKW2</accession>
<comment type="subcellular location">
    <subcellularLocation>
        <location evidence="2 11">Cytoplasm</location>
    </subcellularLocation>
</comment>
<dbReference type="InterPro" id="IPR004732">
    <property type="entry name" value="Transaldolase_2"/>
</dbReference>
<dbReference type="KEGG" id="hce:HCW_01480"/>
<dbReference type="GO" id="GO:0005737">
    <property type="term" value="C:cytoplasm"/>
    <property type="evidence" value="ECO:0007669"/>
    <property type="project" value="UniProtKB-SubCell"/>
</dbReference>
<evidence type="ECO:0000256" key="8">
    <source>
        <dbReference type="ARBA" id="ARBA00023126"/>
    </source>
</evidence>
<dbReference type="InterPro" id="IPR001585">
    <property type="entry name" value="TAL/FSA"/>
</dbReference>
<dbReference type="NCBIfam" id="TIGR00876">
    <property type="entry name" value="tal_mycobact"/>
    <property type="match status" value="1"/>
</dbReference>
<evidence type="ECO:0000313" key="13">
    <source>
        <dbReference type="Proteomes" id="UP000005010"/>
    </source>
</evidence>
<comment type="similarity">
    <text evidence="4 11">Belongs to the transaldolase family. Type 2 subfamily.</text>
</comment>
<dbReference type="SUPFAM" id="SSF51569">
    <property type="entry name" value="Aldolase"/>
    <property type="match status" value="1"/>
</dbReference>
<dbReference type="InterPro" id="IPR013785">
    <property type="entry name" value="Aldolase_TIM"/>
</dbReference>
<keyword evidence="9 11" id="KW-0704">Schiff base</keyword>
<dbReference type="RefSeq" id="WP_014660454.1">
    <property type="nucleotide sequence ID" value="NC_017737.1"/>
</dbReference>
<dbReference type="GO" id="GO:0005975">
    <property type="term" value="P:carbohydrate metabolic process"/>
    <property type="evidence" value="ECO:0007669"/>
    <property type="project" value="InterPro"/>
</dbReference>
<evidence type="ECO:0000256" key="2">
    <source>
        <dbReference type="ARBA" id="ARBA00004496"/>
    </source>
</evidence>
<dbReference type="PATRIC" id="fig|182217.3.peg.309"/>
<comment type="catalytic activity">
    <reaction evidence="10 11">
        <text>D-sedoheptulose 7-phosphate + D-glyceraldehyde 3-phosphate = D-erythrose 4-phosphate + beta-D-fructose 6-phosphate</text>
        <dbReference type="Rhea" id="RHEA:17053"/>
        <dbReference type="ChEBI" id="CHEBI:16897"/>
        <dbReference type="ChEBI" id="CHEBI:57483"/>
        <dbReference type="ChEBI" id="CHEBI:57634"/>
        <dbReference type="ChEBI" id="CHEBI:59776"/>
        <dbReference type="EC" id="2.2.1.2"/>
    </reaction>
</comment>
<dbReference type="HAMAP" id="MF_00493">
    <property type="entry name" value="Transaldolase_2"/>
    <property type="match status" value="1"/>
</dbReference>
<dbReference type="STRING" id="182217.HCW_01480"/>
<evidence type="ECO:0000256" key="5">
    <source>
        <dbReference type="ARBA" id="ARBA00013151"/>
    </source>
</evidence>
<keyword evidence="6 11" id="KW-0963">Cytoplasm</keyword>
<dbReference type="HOGENOM" id="CLU_050771_1_0_7"/>
<dbReference type="Gene3D" id="3.20.20.70">
    <property type="entry name" value="Aldolase class I"/>
    <property type="match status" value="1"/>
</dbReference>
<dbReference type="Proteomes" id="UP000005010">
    <property type="component" value="Chromosome"/>
</dbReference>
<keyword evidence="8 11" id="KW-0570">Pentose shunt</keyword>
<dbReference type="InterPro" id="IPR018225">
    <property type="entry name" value="Transaldolase_AS"/>
</dbReference>
<protein>
    <recommendedName>
        <fullName evidence="5 11">Transaldolase</fullName>
        <ecNumber evidence="5 11">2.2.1.2</ecNumber>
    </recommendedName>
</protein>
<comment type="pathway">
    <text evidence="3 11">Carbohydrate degradation; pentose phosphate pathway; D-glyceraldehyde 3-phosphate and beta-D-fructose 6-phosphate from D-ribose 5-phosphate and D-xylulose 5-phosphate (non-oxidative stage): step 2/3.</text>
</comment>
<gene>
    <name evidence="11" type="primary">tal</name>
    <name evidence="12" type="ordered locus">HCW_01480</name>
</gene>
<proteinExistence type="inferred from homology"/>
<keyword evidence="7 11" id="KW-0808">Transferase</keyword>
<evidence type="ECO:0000256" key="6">
    <source>
        <dbReference type="ARBA" id="ARBA00022490"/>
    </source>
</evidence>
<evidence type="ECO:0000256" key="10">
    <source>
        <dbReference type="ARBA" id="ARBA00048810"/>
    </source>
</evidence>
<dbReference type="EMBL" id="CP003479">
    <property type="protein sequence ID" value="AFI03581.1"/>
    <property type="molecule type" value="Genomic_DNA"/>
</dbReference>
<comment type="function">
    <text evidence="1 11">Transaldolase is important for the balance of metabolites in the pentose-phosphate pathway.</text>
</comment>
<name>I0EKW2_HELC0</name>
<dbReference type="PANTHER" id="PTHR10683">
    <property type="entry name" value="TRANSALDOLASE"/>
    <property type="match status" value="1"/>
</dbReference>
<evidence type="ECO:0000256" key="7">
    <source>
        <dbReference type="ARBA" id="ARBA00022679"/>
    </source>
</evidence>
<organism evidence="12 13">
    <name type="scientific">Helicobacter cetorum (strain ATCC BAA-429 / MIT 00-7128)</name>
    <dbReference type="NCBI Taxonomy" id="182217"/>
    <lineage>
        <taxon>Bacteria</taxon>
        <taxon>Pseudomonadati</taxon>
        <taxon>Campylobacterota</taxon>
        <taxon>Epsilonproteobacteria</taxon>
        <taxon>Campylobacterales</taxon>
        <taxon>Helicobacteraceae</taxon>
        <taxon>Helicobacter</taxon>
    </lineage>
</organism>
<dbReference type="EC" id="2.2.1.2" evidence="5 11"/>
<keyword evidence="13" id="KW-1185">Reference proteome</keyword>
<dbReference type="NCBIfam" id="NF003026">
    <property type="entry name" value="PRK03903.1"/>
    <property type="match status" value="1"/>
</dbReference>
<evidence type="ECO:0000256" key="11">
    <source>
        <dbReference type="HAMAP-Rule" id="MF_00493"/>
    </source>
</evidence>
<dbReference type="Pfam" id="PF00923">
    <property type="entry name" value="TAL_FSA"/>
    <property type="match status" value="1"/>
</dbReference>
<dbReference type="PANTHER" id="PTHR10683:SF31">
    <property type="entry name" value="TRANSALDOLASE"/>
    <property type="match status" value="1"/>
</dbReference>
<dbReference type="AlphaFoldDB" id="I0EKW2"/>
<evidence type="ECO:0000256" key="3">
    <source>
        <dbReference type="ARBA" id="ARBA00004857"/>
    </source>
</evidence>
<evidence type="ECO:0000256" key="9">
    <source>
        <dbReference type="ARBA" id="ARBA00023270"/>
    </source>
</evidence>
<dbReference type="CDD" id="cd00955">
    <property type="entry name" value="Transaldolase_like"/>
    <property type="match status" value="1"/>
</dbReference>
<dbReference type="PIRSF" id="PIRSF036915">
    <property type="entry name" value="Trnald_Bac_Plnt"/>
    <property type="match status" value="1"/>
</dbReference>
<evidence type="ECO:0000313" key="12">
    <source>
        <dbReference type="EMBL" id="AFI03581.1"/>
    </source>
</evidence>
<evidence type="ECO:0000256" key="4">
    <source>
        <dbReference type="ARBA" id="ARBA00008426"/>
    </source>
</evidence>